<gene>
    <name evidence="3" type="ORF">AB205_0087400</name>
</gene>
<organism evidence="3 4">
    <name type="scientific">Aquarana catesbeiana</name>
    <name type="common">American bullfrog</name>
    <name type="synonym">Rana catesbeiana</name>
    <dbReference type="NCBI Taxonomy" id="8400"/>
    <lineage>
        <taxon>Eukaryota</taxon>
        <taxon>Metazoa</taxon>
        <taxon>Chordata</taxon>
        <taxon>Craniata</taxon>
        <taxon>Vertebrata</taxon>
        <taxon>Euteleostomi</taxon>
        <taxon>Amphibia</taxon>
        <taxon>Batrachia</taxon>
        <taxon>Anura</taxon>
        <taxon>Neobatrachia</taxon>
        <taxon>Ranoidea</taxon>
        <taxon>Ranidae</taxon>
        <taxon>Aquarana</taxon>
    </lineage>
</organism>
<protein>
    <recommendedName>
        <fullName evidence="2">DUF4685 domain-containing protein</fullName>
    </recommendedName>
</protein>
<feature type="compositionally biased region" description="Polar residues" evidence="1">
    <location>
        <begin position="448"/>
        <end position="463"/>
    </location>
</feature>
<evidence type="ECO:0000259" key="2">
    <source>
        <dbReference type="Pfam" id="PF15737"/>
    </source>
</evidence>
<evidence type="ECO:0000313" key="3">
    <source>
        <dbReference type="EMBL" id="PIN95346.1"/>
    </source>
</evidence>
<feature type="compositionally biased region" description="Polar residues" evidence="1">
    <location>
        <begin position="148"/>
        <end position="186"/>
    </location>
</feature>
<accession>A0A2G9NW85</accession>
<evidence type="ECO:0000313" key="4">
    <source>
        <dbReference type="Proteomes" id="UP000228934"/>
    </source>
</evidence>
<feature type="compositionally biased region" description="Polar residues" evidence="1">
    <location>
        <begin position="650"/>
        <end position="662"/>
    </location>
</feature>
<feature type="region of interest" description="Disordered" evidence="1">
    <location>
        <begin position="143"/>
        <end position="186"/>
    </location>
</feature>
<dbReference type="Proteomes" id="UP000228934">
    <property type="component" value="Unassembled WGS sequence"/>
</dbReference>
<dbReference type="AlphaFoldDB" id="A0A2G9NW85"/>
<feature type="region of interest" description="Disordered" evidence="1">
    <location>
        <begin position="626"/>
        <end position="762"/>
    </location>
</feature>
<dbReference type="Pfam" id="PF15737">
    <property type="entry name" value="DUF4685"/>
    <property type="match status" value="1"/>
</dbReference>
<feature type="region of interest" description="Disordered" evidence="1">
    <location>
        <begin position="1"/>
        <end position="52"/>
    </location>
</feature>
<sequence length="762" mass="83160">MAAEVNPRQCIPAGEEKPSVVIKPSRKVRAAGGGRTRSTEQLDKPVKHEEEYGARTSVLQSKVKALKEKNMKERKETRILKDEGGEIDKEDALMSPQLRTYLTEELLDCTKQGGYSGAHQGSWGCDELWGTYSSDGSSDVHSNGCKIVNSSNHSQNPGNNSSLGLQERLQPSSNDLGVPENTTARDSVSLTLAEKVERNRQELRSKFGKASNHGGEITHSQGKTSKSRIITADVDGDLGLEIPVIEDCGELSARHEQAKQLLQRARMKAKGASPLRASHCVLAHPHSQPTLRRGPNISGAVTDGGSLKQLSPSGNGQCGTCSSYVKGAGASPAATHGTNLRNVHLGSKMTQDGSVSCPLGVKPSPHWILPSQPWRMYTELIRETHIGSDSTPDSSGDDDGNRSHNKKSRDWGMHRHCRNNLANVTPEQGAKVHRLNSESEIRVGRSLIDQNNGNGIGTSSNVLKNRGKNKSNHLEPVGKTSETSQEMGTAARSYCVDSVRTGLRKNPQNTEAKCTQRHRNSALEFETKQNTSIQETGIGAIVLNIDTKDGNSKMHLTDCRTPVTPVIQCMSQSSPFTSGHVPVPPSGKAPIMMASRNRLSLRPGGISQQPHNSQEGDIVQALHEKREPLSKPVPNSKKTTQEALGASDGHQLSTQGITSKNYSSRERTQKLKKHAENKRAKEVKENGDVVKHREPDRPYTSSRQKDYDRHLSFKDQRDKEHGSANLSKEQEKSETHNSKREEKCTENSGINGQLTCSNTNTG</sequence>
<reference evidence="4" key="1">
    <citation type="journal article" date="2017" name="Nat. Commun.">
        <title>The North American bullfrog draft genome provides insight into hormonal regulation of long noncoding RNA.</title>
        <authorList>
            <person name="Hammond S.A."/>
            <person name="Warren R.L."/>
            <person name="Vandervalk B.P."/>
            <person name="Kucuk E."/>
            <person name="Khan H."/>
            <person name="Gibb E.A."/>
            <person name="Pandoh P."/>
            <person name="Kirk H."/>
            <person name="Zhao Y."/>
            <person name="Jones M."/>
            <person name="Mungall A.J."/>
            <person name="Coope R."/>
            <person name="Pleasance S."/>
            <person name="Moore R.A."/>
            <person name="Holt R.A."/>
            <person name="Round J.M."/>
            <person name="Ohora S."/>
            <person name="Walle B.V."/>
            <person name="Veldhoen N."/>
            <person name="Helbing C.C."/>
            <person name="Birol I."/>
        </authorList>
    </citation>
    <scope>NUCLEOTIDE SEQUENCE [LARGE SCALE GENOMIC DNA]</scope>
</reference>
<evidence type="ECO:0000256" key="1">
    <source>
        <dbReference type="SAM" id="MobiDB-lite"/>
    </source>
</evidence>
<dbReference type="InterPro" id="IPR032756">
    <property type="entry name" value="DUF4685"/>
</dbReference>
<feature type="non-terminal residue" evidence="3">
    <location>
        <position position="762"/>
    </location>
</feature>
<keyword evidence="4" id="KW-1185">Reference proteome</keyword>
<feature type="region of interest" description="Disordered" evidence="1">
    <location>
        <begin position="386"/>
        <end position="415"/>
    </location>
</feature>
<feature type="region of interest" description="Disordered" evidence="1">
    <location>
        <begin position="445"/>
        <end position="489"/>
    </location>
</feature>
<proteinExistence type="predicted"/>
<name>A0A2G9NW85_AQUCT</name>
<feature type="domain" description="DUF4685" evidence="2">
    <location>
        <begin position="249"/>
        <end position="284"/>
    </location>
</feature>
<feature type="compositionally biased region" description="Basic and acidic residues" evidence="1">
    <location>
        <begin position="37"/>
        <end position="52"/>
    </location>
</feature>
<dbReference type="EMBL" id="KV922862">
    <property type="protein sequence ID" value="PIN95346.1"/>
    <property type="molecule type" value="Genomic_DNA"/>
</dbReference>
<feature type="compositionally biased region" description="Polar residues" evidence="1">
    <location>
        <begin position="746"/>
        <end position="762"/>
    </location>
</feature>
<dbReference type="OrthoDB" id="10058001at2759"/>
<feature type="compositionally biased region" description="Basic and acidic residues" evidence="1">
    <location>
        <begin position="677"/>
        <end position="745"/>
    </location>
</feature>